<dbReference type="Pfam" id="PF00582">
    <property type="entry name" value="Usp"/>
    <property type="match status" value="2"/>
</dbReference>
<feature type="domain" description="UspA" evidence="2">
    <location>
        <begin position="17"/>
        <end position="164"/>
    </location>
</feature>
<dbReference type="STRING" id="651661.SAMN05660293_00930"/>
<name>A0A1T5C6F7_9BACT</name>
<evidence type="ECO:0000256" key="1">
    <source>
        <dbReference type="ARBA" id="ARBA00008791"/>
    </source>
</evidence>
<accession>A0A1T5C6F7</accession>
<dbReference type="PANTHER" id="PTHR46268">
    <property type="entry name" value="STRESS RESPONSE PROTEIN NHAX"/>
    <property type="match status" value="1"/>
</dbReference>
<organism evidence="3 4">
    <name type="scientific">Dyadobacter psychrophilus</name>
    <dbReference type="NCBI Taxonomy" id="651661"/>
    <lineage>
        <taxon>Bacteria</taxon>
        <taxon>Pseudomonadati</taxon>
        <taxon>Bacteroidota</taxon>
        <taxon>Cytophagia</taxon>
        <taxon>Cytophagales</taxon>
        <taxon>Spirosomataceae</taxon>
        <taxon>Dyadobacter</taxon>
    </lineage>
</organism>
<dbReference type="SUPFAM" id="SSF52402">
    <property type="entry name" value="Adenine nucleotide alpha hydrolases-like"/>
    <property type="match status" value="2"/>
</dbReference>
<feature type="domain" description="UspA" evidence="2">
    <location>
        <begin position="173"/>
        <end position="296"/>
    </location>
</feature>
<dbReference type="AlphaFoldDB" id="A0A1T5C6F7"/>
<dbReference type="EMBL" id="FUZA01000001">
    <property type="protein sequence ID" value="SKB54929.1"/>
    <property type="molecule type" value="Genomic_DNA"/>
</dbReference>
<comment type="similarity">
    <text evidence="1">Belongs to the universal stress protein A family.</text>
</comment>
<evidence type="ECO:0000259" key="2">
    <source>
        <dbReference type="Pfam" id="PF00582"/>
    </source>
</evidence>
<gene>
    <name evidence="3" type="ORF">SAMN05660293_00930</name>
</gene>
<dbReference type="InterPro" id="IPR006016">
    <property type="entry name" value="UspA"/>
</dbReference>
<evidence type="ECO:0000313" key="4">
    <source>
        <dbReference type="Proteomes" id="UP000190897"/>
    </source>
</evidence>
<evidence type="ECO:0000313" key="3">
    <source>
        <dbReference type="EMBL" id="SKB54929.1"/>
    </source>
</evidence>
<protein>
    <submittedName>
        <fullName evidence="3">Nucleotide-binding universal stress protein, UspA family</fullName>
    </submittedName>
</protein>
<dbReference type="CDD" id="cd00293">
    <property type="entry name" value="USP-like"/>
    <property type="match status" value="2"/>
</dbReference>
<dbReference type="Gene3D" id="3.40.50.620">
    <property type="entry name" value="HUPs"/>
    <property type="match status" value="2"/>
</dbReference>
<keyword evidence="4" id="KW-1185">Reference proteome</keyword>
<dbReference type="Proteomes" id="UP000190897">
    <property type="component" value="Unassembled WGS sequence"/>
</dbReference>
<dbReference type="PRINTS" id="PR01438">
    <property type="entry name" value="UNVRSLSTRESS"/>
</dbReference>
<proteinExistence type="inferred from homology"/>
<dbReference type="InterPro" id="IPR006015">
    <property type="entry name" value="Universal_stress_UspA"/>
</dbReference>
<dbReference type="InterPro" id="IPR014729">
    <property type="entry name" value="Rossmann-like_a/b/a_fold"/>
</dbReference>
<sequence>MFGNYIIPIKKQALTMNKILIPIDFSENAERALAAAKIIAEKDTTQLLILHAYQPYIADVNITPGNVLPGIDGGDFLSMTSELEEEFQKKLERYIEDVVAEGYQAEAIWAIGSVQSAVEEAIEAHNPDLIVIGRTGTGGFMDKLIGSSATSIGLHSTCPVLVIPPQSSPKKFQKVVYATQFEYDETDVLREVFVLMNQLGANLTLLKIQSDSQPDIQADHQYIDEIKSKFTIEDDTIVFRESRHVLDGIEDYCDEVRADLLIMSARERSFIEEFLINPSVTRKLIIDTHVPLLVFHLK</sequence>
<dbReference type="PANTHER" id="PTHR46268:SF6">
    <property type="entry name" value="UNIVERSAL STRESS PROTEIN UP12"/>
    <property type="match status" value="1"/>
</dbReference>
<reference evidence="4" key="1">
    <citation type="submission" date="2017-02" db="EMBL/GenBank/DDBJ databases">
        <authorList>
            <person name="Varghese N."/>
            <person name="Submissions S."/>
        </authorList>
    </citation>
    <scope>NUCLEOTIDE SEQUENCE [LARGE SCALE GENOMIC DNA]</scope>
    <source>
        <strain evidence="4">DSM 22270</strain>
    </source>
</reference>